<comment type="caution">
    <text evidence="3">The sequence shown here is derived from an EMBL/GenBank/DDBJ whole genome shotgun (WGS) entry which is preliminary data.</text>
</comment>
<protein>
    <recommendedName>
        <fullName evidence="2">SERTA domain-containing protein</fullName>
    </recommendedName>
</protein>
<evidence type="ECO:0000259" key="2">
    <source>
        <dbReference type="PROSITE" id="PS51053"/>
    </source>
</evidence>
<dbReference type="InterPro" id="IPR036397">
    <property type="entry name" value="RNaseH_sf"/>
</dbReference>
<keyword evidence="4" id="KW-1185">Reference proteome</keyword>
<dbReference type="Pfam" id="PF06031">
    <property type="entry name" value="SERTA"/>
    <property type="match status" value="1"/>
</dbReference>
<evidence type="ECO:0000256" key="1">
    <source>
        <dbReference type="SAM" id="MobiDB-lite"/>
    </source>
</evidence>
<name>A0AAE0RG17_9TELE</name>
<dbReference type="AlphaFoldDB" id="A0AAE0RG17"/>
<feature type="compositionally biased region" description="Low complexity" evidence="1">
    <location>
        <begin position="365"/>
        <end position="374"/>
    </location>
</feature>
<accession>A0AAE0RG17</accession>
<dbReference type="GO" id="GO:0005634">
    <property type="term" value="C:nucleus"/>
    <property type="evidence" value="ECO:0007669"/>
    <property type="project" value="TreeGrafter"/>
</dbReference>
<dbReference type="PROSITE" id="PS51053">
    <property type="entry name" value="SERTA"/>
    <property type="match status" value="1"/>
</dbReference>
<dbReference type="Pfam" id="PF13358">
    <property type="entry name" value="DDE_3"/>
    <property type="match status" value="1"/>
</dbReference>
<dbReference type="Gene3D" id="3.30.420.10">
    <property type="entry name" value="Ribonuclease H-like superfamily/Ribonuclease H"/>
    <property type="match status" value="1"/>
</dbReference>
<evidence type="ECO:0000313" key="3">
    <source>
        <dbReference type="EMBL" id="KAK3553416.1"/>
    </source>
</evidence>
<sequence>MAKTKELSKDTRNKIVDLHQAGKTESAIARALKMKRGWVFQHDNDPKHTARATKEWLRKKHFKILEWPSQSPDLNPIENLWRELKIRVAQGQPQNITALEEICMEEWAKLPATQSLHELLKRTGPDRSFKNEKYVFVGCNSCLRLEPTISFLRYMLGKGAKRKLDEDDEGVEGKALAMADGLSKVSYTLQRQTIFNISLMKLYSQRALAEPSLEKRVLINNMLRRIQDELKQEGSLRPLFFPPSPPPDHPMDEGFREAQPAFGVLSVVAQSPVLSQQSPVPPPSPALASPTPLDACLTPASLLEEDSAVFCTSPSSLHHSPSRLRPPMATDSFSSALDEIEELCPSSAAAVSITTSSLTVPLPMPLQPSSQPTTASDSKNCTKSCSSKPEGQSPLAVERLITGTAGTAATEPRGMDTLPTSGLDMSTSPSSSSSSGFLTDLALDDILFADIDTSMYDFDPCTSAAGASPSKLSPVVTADDLIKTLTPNQPFKMDLTELDHIMEVLVGS</sequence>
<reference evidence="3" key="1">
    <citation type="submission" date="2023-06" db="EMBL/GenBank/DDBJ databases">
        <title>Male Hemibagrus guttatus genome.</title>
        <authorList>
            <person name="Bian C."/>
        </authorList>
    </citation>
    <scope>NUCLEOTIDE SEQUENCE</scope>
    <source>
        <strain evidence="3">Male_cb2023</strain>
        <tissue evidence="3">Muscle</tissue>
    </source>
</reference>
<dbReference type="InterPro" id="IPR038717">
    <property type="entry name" value="Tc1-like_DDE_dom"/>
</dbReference>
<feature type="domain" description="SERTA" evidence="2">
    <location>
        <begin position="187"/>
        <end position="234"/>
    </location>
</feature>
<dbReference type="InterPro" id="IPR009263">
    <property type="entry name" value="SERTA_dom"/>
</dbReference>
<gene>
    <name evidence="3" type="ORF">QTP70_003478</name>
</gene>
<dbReference type="EMBL" id="JAUCMX010000002">
    <property type="protein sequence ID" value="KAK3553416.1"/>
    <property type="molecule type" value="Genomic_DNA"/>
</dbReference>
<dbReference type="PANTHER" id="PTHR16277:SF10">
    <property type="entry name" value="SERTA DOMAIN-CONTAINING PROTEIN 2"/>
    <property type="match status" value="1"/>
</dbReference>
<dbReference type="PANTHER" id="PTHR16277">
    <property type="entry name" value="CELL DIVISION CYCLE ASSOCIATED PROTEIN 4/SERTA DOMAIN-CONTAINING PROTEIN 2"/>
    <property type="match status" value="1"/>
</dbReference>
<dbReference type="GO" id="GO:0003676">
    <property type="term" value="F:nucleic acid binding"/>
    <property type="evidence" value="ECO:0007669"/>
    <property type="project" value="InterPro"/>
</dbReference>
<proteinExistence type="predicted"/>
<dbReference type="Proteomes" id="UP001274896">
    <property type="component" value="Unassembled WGS sequence"/>
</dbReference>
<feature type="compositionally biased region" description="Polar residues" evidence="1">
    <location>
        <begin position="375"/>
        <end position="390"/>
    </location>
</feature>
<evidence type="ECO:0000313" key="4">
    <source>
        <dbReference type="Proteomes" id="UP001274896"/>
    </source>
</evidence>
<organism evidence="3 4">
    <name type="scientific">Hemibagrus guttatus</name>
    <dbReference type="NCBI Taxonomy" id="175788"/>
    <lineage>
        <taxon>Eukaryota</taxon>
        <taxon>Metazoa</taxon>
        <taxon>Chordata</taxon>
        <taxon>Craniata</taxon>
        <taxon>Vertebrata</taxon>
        <taxon>Euteleostomi</taxon>
        <taxon>Actinopterygii</taxon>
        <taxon>Neopterygii</taxon>
        <taxon>Teleostei</taxon>
        <taxon>Ostariophysi</taxon>
        <taxon>Siluriformes</taxon>
        <taxon>Bagridae</taxon>
        <taxon>Hemibagrus</taxon>
    </lineage>
</organism>
<dbReference type="InterPro" id="IPR052262">
    <property type="entry name" value="E2F-SERTA_domain_protein"/>
</dbReference>
<feature type="region of interest" description="Disordered" evidence="1">
    <location>
        <begin position="365"/>
        <end position="431"/>
    </location>
</feature>